<comment type="caution">
    <text evidence="7">Lacks conserved residue(s) required for the propagation of feature annotation.</text>
</comment>
<dbReference type="PROSITE" id="PS00761">
    <property type="entry name" value="SPASE_I_3"/>
    <property type="match status" value="1"/>
</dbReference>
<dbReference type="InterPro" id="IPR036286">
    <property type="entry name" value="LexA/Signal_pep-like_sf"/>
</dbReference>
<evidence type="ECO:0000256" key="5">
    <source>
        <dbReference type="ARBA" id="ARBA00022801"/>
    </source>
</evidence>
<feature type="active site" evidence="6">
    <location>
        <position position="134"/>
    </location>
</feature>
<dbReference type="Proteomes" id="UP000229307">
    <property type="component" value="Unassembled WGS sequence"/>
</dbReference>
<keyword evidence="7" id="KW-0812">Transmembrane</keyword>
<dbReference type="InterPro" id="IPR000223">
    <property type="entry name" value="Pept_S26A_signal_pept_1"/>
</dbReference>
<dbReference type="Pfam" id="PF10502">
    <property type="entry name" value="Peptidase_S26"/>
    <property type="match status" value="1"/>
</dbReference>
<comment type="subcellular location">
    <subcellularLocation>
        <location evidence="7">Membrane</location>
        <topology evidence="7">Single-pass type II membrane protein</topology>
    </subcellularLocation>
</comment>
<dbReference type="CDD" id="cd06530">
    <property type="entry name" value="S26_SPase_I"/>
    <property type="match status" value="1"/>
</dbReference>
<dbReference type="Gene3D" id="2.10.109.10">
    <property type="entry name" value="Umud Fragment, subunit A"/>
    <property type="match status" value="1"/>
</dbReference>
<sequence length="233" mass="27438">MKELQEWLVAVLIGALAGPVLFYFLKFVLEPYAWWVDFLIVTLFWRTYARKKTFHIPEAVREWIEVIVVAGILAFNIRVFVIQAYKIPSGSMIPTLLVKDHLFVSRFNYWAKLPHRGEIIVFRYPEDKKKDFIKRVIAVEKDTIEIKNKQVYINGKPIEEPYKYHEDPGIIPGNLSPRDNFGPYTVPVGHLFMMGDNRDRSLDSRFWGFLSGKELKGKALIIYWPFRRMKVIK</sequence>
<proteinExistence type="inferred from homology"/>
<evidence type="ECO:0000313" key="9">
    <source>
        <dbReference type="EMBL" id="PIZ16565.1"/>
    </source>
</evidence>
<dbReference type="NCBIfam" id="TIGR02227">
    <property type="entry name" value="sigpep_I_bact"/>
    <property type="match status" value="1"/>
</dbReference>
<evidence type="ECO:0000256" key="2">
    <source>
        <dbReference type="ARBA" id="ARBA00009370"/>
    </source>
</evidence>
<keyword evidence="7" id="KW-1133">Transmembrane helix</keyword>
<feature type="active site" evidence="6">
    <location>
        <position position="91"/>
    </location>
</feature>
<dbReference type="AlphaFoldDB" id="A0A2M7SAL8"/>
<comment type="catalytic activity">
    <reaction evidence="1 7">
        <text>Cleavage of hydrophobic, N-terminal signal or leader sequences from secreted and periplasmic proteins.</text>
        <dbReference type="EC" id="3.4.21.89"/>
    </reaction>
</comment>
<comment type="similarity">
    <text evidence="2 7">Belongs to the peptidase S26 family.</text>
</comment>
<feature type="domain" description="Peptidase S26" evidence="8">
    <location>
        <begin position="61"/>
        <end position="224"/>
    </location>
</feature>
<evidence type="ECO:0000256" key="6">
    <source>
        <dbReference type="PIRSR" id="PIRSR600223-1"/>
    </source>
</evidence>
<dbReference type="PANTHER" id="PTHR43390">
    <property type="entry name" value="SIGNAL PEPTIDASE I"/>
    <property type="match status" value="1"/>
</dbReference>
<dbReference type="SUPFAM" id="SSF51306">
    <property type="entry name" value="LexA/Signal peptidase"/>
    <property type="match status" value="1"/>
</dbReference>
<organism evidence="9 10">
    <name type="scientific">Candidatus Desantisbacteria bacterium CG_4_10_14_0_8_um_filter_48_22</name>
    <dbReference type="NCBI Taxonomy" id="1974543"/>
    <lineage>
        <taxon>Bacteria</taxon>
        <taxon>Candidatus Desantisiibacteriota</taxon>
    </lineage>
</organism>
<name>A0A2M7SAL8_9BACT</name>
<reference evidence="10" key="1">
    <citation type="submission" date="2017-09" db="EMBL/GenBank/DDBJ databases">
        <title>Depth-based differentiation of microbial function through sediment-hosted aquifers and enrichment of novel symbionts in the deep terrestrial subsurface.</title>
        <authorList>
            <person name="Probst A.J."/>
            <person name="Ladd B."/>
            <person name="Jarett J.K."/>
            <person name="Geller-Mcgrath D.E."/>
            <person name="Sieber C.M.K."/>
            <person name="Emerson J.B."/>
            <person name="Anantharaman K."/>
            <person name="Thomas B.C."/>
            <person name="Malmstrom R."/>
            <person name="Stieglmeier M."/>
            <person name="Klingl A."/>
            <person name="Woyke T."/>
            <person name="Ryan C.M."/>
            <person name="Banfield J.F."/>
        </authorList>
    </citation>
    <scope>NUCLEOTIDE SEQUENCE [LARGE SCALE GENOMIC DNA]</scope>
</reference>
<evidence type="ECO:0000259" key="8">
    <source>
        <dbReference type="Pfam" id="PF10502"/>
    </source>
</evidence>
<evidence type="ECO:0000256" key="7">
    <source>
        <dbReference type="RuleBase" id="RU362042"/>
    </source>
</evidence>
<evidence type="ECO:0000256" key="4">
    <source>
        <dbReference type="ARBA" id="ARBA00022670"/>
    </source>
</evidence>
<dbReference type="InterPro" id="IPR019533">
    <property type="entry name" value="Peptidase_S26"/>
</dbReference>
<feature type="transmembrane region" description="Helical" evidence="7">
    <location>
        <begin position="60"/>
        <end position="81"/>
    </location>
</feature>
<dbReference type="PROSITE" id="PS00501">
    <property type="entry name" value="SPASE_I_1"/>
    <property type="match status" value="1"/>
</dbReference>
<dbReference type="EMBL" id="PFMR01000179">
    <property type="protein sequence ID" value="PIZ16565.1"/>
    <property type="molecule type" value="Genomic_DNA"/>
</dbReference>
<dbReference type="GO" id="GO:0009003">
    <property type="term" value="F:signal peptidase activity"/>
    <property type="evidence" value="ECO:0007669"/>
    <property type="project" value="UniProtKB-EC"/>
</dbReference>
<comment type="caution">
    <text evidence="9">The sequence shown here is derived from an EMBL/GenBank/DDBJ whole genome shotgun (WGS) entry which is preliminary data.</text>
</comment>
<protein>
    <recommendedName>
        <fullName evidence="3 7">Signal peptidase I</fullName>
        <ecNumber evidence="3 7">3.4.21.89</ecNumber>
    </recommendedName>
</protein>
<dbReference type="EC" id="3.4.21.89" evidence="3 7"/>
<dbReference type="GO" id="GO:0006465">
    <property type="term" value="P:signal peptide processing"/>
    <property type="evidence" value="ECO:0007669"/>
    <property type="project" value="InterPro"/>
</dbReference>
<dbReference type="GO" id="GO:0004252">
    <property type="term" value="F:serine-type endopeptidase activity"/>
    <property type="evidence" value="ECO:0007669"/>
    <property type="project" value="InterPro"/>
</dbReference>
<gene>
    <name evidence="9" type="primary">lepB</name>
    <name evidence="9" type="ORF">COY52_06680</name>
</gene>
<evidence type="ECO:0000256" key="1">
    <source>
        <dbReference type="ARBA" id="ARBA00000677"/>
    </source>
</evidence>
<keyword evidence="7" id="KW-0472">Membrane</keyword>
<dbReference type="GO" id="GO:0016020">
    <property type="term" value="C:membrane"/>
    <property type="evidence" value="ECO:0007669"/>
    <property type="project" value="UniProtKB-SubCell"/>
</dbReference>
<evidence type="ECO:0000313" key="10">
    <source>
        <dbReference type="Proteomes" id="UP000229307"/>
    </source>
</evidence>
<evidence type="ECO:0000256" key="3">
    <source>
        <dbReference type="ARBA" id="ARBA00013208"/>
    </source>
</evidence>
<dbReference type="InterPro" id="IPR019756">
    <property type="entry name" value="Pept_S26A_signal_pept_1_Ser-AS"/>
</dbReference>
<keyword evidence="4 7" id="KW-0645">Protease</keyword>
<dbReference type="PRINTS" id="PR00727">
    <property type="entry name" value="LEADERPTASE"/>
</dbReference>
<dbReference type="PANTHER" id="PTHR43390:SF1">
    <property type="entry name" value="CHLOROPLAST PROCESSING PEPTIDASE"/>
    <property type="match status" value="1"/>
</dbReference>
<dbReference type="InterPro" id="IPR019758">
    <property type="entry name" value="Pept_S26A_signal_pept_1_CS"/>
</dbReference>
<feature type="transmembrane region" description="Helical" evidence="7">
    <location>
        <begin position="7"/>
        <end position="25"/>
    </location>
</feature>
<keyword evidence="5 7" id="KW-0378">Hydrolase</keyword>
<accession>A0A2M7SAL8</accession>